<gene>
    <name evidence="1" type="ORF">FPZ11_14485</name>
</gene>
<organism evidence="1 2">
    <name type="scientific">Humibacter ginsenosidimutans</name>
    <dbReference type="NCBI Taxonomy" id="2599293"/>
    <lineage>
        <taxon>Bacteria</taxon>
        <taxon>Bacillati</taxon>
        <taxon>Actinomycetota</taxon>
        <taxon>Actinomycetes</taxon>
        <taxon>Micrococcales</taxon>
        <taxon>Microbacteriaceae</taxon>
        <taxon>Humibacter</taxon>
    </lineage>
</organism>
<dbReference type="KEGG" id="huw:FPZ11_14485"/>
<protein>
    <submittedName>
        <fullName evidence="1">Uncharacterized protein</fullName>
    </submittedName>
</protein>
<proteinExistence type="predicted"/>
<dbReference type="EMBL" id="CP042305">
    <property type="protein sequence ID" value="QDZ15812.1"/>
    <property type="molecule type" value="Genomic_DNA"/>
</dbReference>
<name>A0A5B8M884_9MICO</name>
<dbReference type="Proteomes" id="UP000320216">
    <property type="component" value="Chromosome"/>
</dbReference>
<accession>A0A5B8M884</accession>
<reference evidence="1 2" key="1">
    <citation type="submission" date="2019-07" db="EMBL/GenBank/DDBJ databases">
        <title>Full genome sequence of Humibacter sp. WJ7-1.</title>
        <authorList>
            <person name="Im W.-T."/>
        </authorList>
    </citation>
    <scope>NUCLEOTIDE SEQUENCE [LARGE SCALE GENOMIC DNA]</scope>
    <source>
        <strain evidence="1 2">WJ7-1</strain>
    </source>
</reference>
<evidence type="ECO:0000313" key="2">
    <source>
        <dbReference type="Proteomes" id="UP000320216"/>
    </source>
</evidence>
<dbReference type="RefSeq" id="WP_146321846.1">
    <property type="nucleotide sequence ID" value="NZ_CP042305.1"/>
</dbReference>
<evidence type="ECO:0000313" key="1">
    <source>
        <dbReference type="EMBL" id="QDZ15812.1"/>
    </source>
</evidence>
<keyword evidence="2" id="KW-1185">Reference proteome</keyword>
<sequence>MSPEEAAWQVAGAPFPLAEVPKPTEVPDEITPSVHVITDAALRNAIAEAEHLEYLTGVIHDDGMRTWLTDAASSLRCLVQAVEELAGMVQKLREGRA</sequence>
<dbReference type="AlphaFoldDB" id="A0A5B8M884"/>